<dbReference type="PROSITE" id="PS01324">
    <property type="entry name" value="GLYCOSYL_HYDROL_F4"/>
    <property type="match status" value="1"/>
</dbReference>
<comment type="cofactor">
    <cofactor evidence="12">
        <name>NAD(+)</name>
        <dbReference type="ChEBI" id="CHEBI:57540"/>
    </cofactor>
    <text evidence="12">Binds 1 NAD(+) per subunit.</text>
</comment>
<dbReference type="RefSeq" id="WP_155702361.1">
    <property type="nucleotide sequence ID" value="NZ_CP034235.1"/>
</dbReference>
<comment type="cofactor">
    <cofactor evidence="1">
        <name>Mn(2+)</name>
        <dbReference type="ChEBI" id="CHEBI:29035"/>
    </cofactor>
</comment>
<evidence type="ECO:0000256" key="4">
    <source>
        <dbReference type="ARBA" id="ARBA00022801"/>
    </source>
</evidence>
<evidence type="ECO:0000256" key="12">
    <source>
        <dbReference type="RuleBase" id="RU361152"/>
    </source>
</evidence>
<dbReference type="GO" id="GO:0005975">
    <property type="term" value="P:carbohydrate metabolic process"/>
    <property type="evidence" value="ECO:0007669"/>
    <property type="project" value="InterPro"/>
</dbReference>
<dbReference type="Pfam" id="PF02056">
    <property type="entry name" value="Glyco_hydro_4"/>
    <property type="match status" value="1"/>
</dbReference>
<reference evidence="15" key="1">
    <citation type="submission" date="2018-11" db="EMBL/GenBank/DDBJ databases">
        <title>Complete genome sequence of Paenibacillus sp. ML311-T8.</title>
        <authorList>
            <person name="Nam Y.-D."/>
            <person name="Kang J."/>
            <person name="Chung W.-H."/>
            <person name="Park Y.S."/>
        </authorList>
    </citation>
    <scope>NUCLEOTIDE SEQUENCE [LARGE SCALE GENOMIC DNA]</scope>
    <source>
        <strain evidence="15">ML311-T8</strain>
    </source>
</reference>
<dbReference type="NCBIfam" id="NF011657">
    <property type="entry name" value="PRK15076.1"/>
    <property type="match status" value="1"/>
</dbReference>
<protein>
    <submittedName>
        <fullName evidence="14">Alpha-glucosidase/alpha-galactosidase</fullName>
    </submittedName>
</protein>
<dbReference type="Proteomes" id="UP000426246">
    <property type="component" value="Chromosome"/>
</dbReference>
<gene>
    <name evidence="14" type="ORF">EHS13_21410</name>
</gene>
<evidence type="ECO:0000256" key="3">
    <source>
        <dbReference type="ARBA" id="ARBA00022723"/>
    </source>
</evidence>
<dbReference type="SUPFAM" id="SSF51735">
    <property type="entry name" value="NAD(P)-binding Rossmann-fold domains"/>
    <property type="match status" value="1"/>
</dbReference>
<feature type="binding site" evidence="10">
    <location>
        <position position="199"/>
    </location>
    <ligand>
        <name>Mn(2+)</name>
        <dbReference type="ChEBI" id="CHEBI:29035"/>
    </ligand>
</feature>
<keyword evidence="5 12" id="KW-0520">NAD</keyword>
<dbReference type="OrthoDB" id="9808275at2"/>
<keyword evidence="10" id="KW-0533">Nickel</keyword>
<keyword evidence="4 12" id="KW-0378">Hydrolase</keyword>
<evidence type="ECO:0000256" key="8">
    <source>
        <dbReference type="ARBA" id="ARBA00023295"/>
    </source>
</evidence>
<dbReference type="InterPro" id="IPR001088">
    <property type="entry name" value="Glyco_hydro_4"/>
</dbReference>
<evidence type="ECO:0000256" key="9">
    <source>
        <dbReference type="PIRSR" id="PIRSR601088-2"/>
    </source>
</evidence>
<dbReference type="InterPro" id="IPR015955">
    <property type="entry name" value="Lactate_DH/Glyco_Ohase_4_C"/>
</dbReference>
<proteinExistence type="inferred from homology"/>
<keyword evidence="6 10" id="KW-0464">Manganese</keyword>
<keyword evidence="10" id="KW-0408">Iron</keyword>
<dbReference type="PANTHER" id="PTHR32092:SF6">
    <property type="entry name" value="ALPHA-GALACTOSIDASE"/>
    <property type="match status" value="1"/>
</dbReference>
<dbReference type="AlphaFoldDB" id="A0A6B8RMJ8"/>
<dbReference type="PANTHER" id="PTHR32092">
    <property type="entry name" value="6-PHOSPHO-BETA-GLUCOSIDASE-RELATED"/>
    <property type="match status" value="1"/>
</dbReference>
<keyword evidence="15" id="KW-1185">Reference proteome</keyword>
<evidence type="ECO:0000256" key="6">
    <source>
        <dbReference type="ARBA" id="ARBA00023211"/>
    </source>
</evidence>
<dbReference type="InterPro" id="IPR019802">
    <property type="entry name" value="GlycHydrolase_4_CS"/>
</dbReference>
<keyword evidence="8 12" id="KW-0326">Glycosidase</keyword>
<dbReference type="GO" id="GO:0004553">
    <property type="term" value="F:hydrolase activity, hydrolyzing O-glycosyl compounds"/>
    <property type="evidence" value="ECO:0007669"/>
    <property type="project" value="InterPro"/>
</dbReference>
<dbReference type="InterPro" id="IPR036291">
    <property type="entry name" value="NAD(P)-bd_dom_sf"/>
</dbReference>
<dbReference type="InterPro" id="IPR022616">
    <property type="entry name" value="Glyco_hydro_4_C"/>
</dbReference>
<accession>A0A6B8RMJ8</accession>
<dbReference type="CDD" id="cd05297">
    <property type="entry name" value="GH4_alpha_glucosidase_galactosidase"/>
    <property type="match status" value="1"/>
</dbReference>
<keyword evidence="7" id="KW-0119">Carbohydrate metabolism</keyword>
<evidence type="ECO:0000256" key="11">
    <source>
        <dbReference type="PIRSR" id="PIRSR601088-4"/>
    </source>
</evidence>
<dbReference type="Gene3D" id="3.90.1820.10">
    <property type="entry name" value="AglA-like glucosidase"/>
    <property type="match status" value="1"/>
</dbReference>
<evidence type="ECO:0000256" key="5">
    <source>
        <dbReference type="ARBA" id="ARBA00023027"/>
    </source>
</evidence>
<feature type="domain" description="Glycosyl hydrolase family 4 C-terminal" evidence="13">
    <location>
        <begin position="194"/>
        <end position="404"/>
    </location>
</feature>
<dbReference type="GO" id="GO:0016616">
    <property type="term" value="F:oxidoreductase activity, acting on the CH-OH group of donors, NAD or NADP as acceptor"/>
    <property type="evidence" value="ECO:0007669"/>
    <property type="project" value="InterPro"/>
</dbReference>
<keyword evidence="3 10" id="KW-0479">Metal-binding</keyword>
<dbReference type="Pfam" id="PF11975">
    <property type="entry name" value="Glyco_hydro_4C"/>
    <property type="match status" value="1"/>
</dbReference>
<evidence type="ECO:0000256" key="7">
    <source>
        <dbReference type="ARBA" id="ARBA00023277"/>
    </source>
</evidence>
<evidence type="ECO:0000256" key="1">
    <source>
        <dbReference type="ARBA" id="ARBA00001936"/>
    </source>
</evidence>
<keyword evidence="10" id="KW-0170">Cobalt</keyword>
<dbReference type="InterPro" id="IPR053715">
    <property type="entry name" value="GH4_Enzyme_sf"/>
</dbReference>
<organism evidence="14 15">
    <name type="scientific">Paenibacillus psychroresistens</name>
    <dbReference type="NCBI Taxonomy" id="1778678"/>
    <lineage>
        <taxon>Bacteria</taxon>
        <taxon>Bacillati</taxon>
        <taxon>Bacillota</taxon>
        <taxon>Bacilli</taxon>
        <taxon>Bacillales</taxon>
        <taxon>Paenibacillaceae</taxon>
        <taxon>Paenibacillus</taxon>
    </lineage>
</organism>
<dbReference type="GO" id="GO:0046872">
    <property type="term" value="F:metal ion binding"/>
    <property type="evidence" value="ECO:0007669"/>
    <property type="project" value="UniProtKB-KW"/>
</dbReference>
<evidence type="ECO:0000313" key="15">
    <source>
        <dbReference type="Proteomes" id="UP000426246"/>
    </source>
</evidence>
<evidence type="ECO:0000256" key="10">
    <source>
        <dbReference type="PIRSR" id="PIRSR601088-3"/>
    </source>
</evidence>
<comment type="similarity">
    <text evidence="2 12">Belongs to the glycosyl hydrolase 4 family.</text>
</comment>
<dbReference type="EMBL" id="CP034235">
    <property type="protein sequence ID" value="QGQ97259.1"/>
    <property type="molecule type" value="Genomic_DNA"/>
</dbReference>
<dbReference type="KEGG" id="ppsc:EHS13_21410"/>
<evidence type="ECO:0000256" key="2">
    <source>
        <dbReference type="ARBA" id="ARBA00010141"/>
    </source>
</evidence>
<evidence type="ECO:0000313" key="14">
    <source>
        <dbReference type="EMBL" id="QGQ97259.1"/>
    </source>
</evidence>
<sequence length="432" mass="47968">MPKITFLGAGSSIFARNVLGDCMLSPALESAEMALYDIDPIRLKQSELLLKTLSANLGGKAKIVAYDDPRAALANANYVVNAIAVGPYDPTILADFEIPLKYGLTQTVADTLGVGGIFRALRTIPVMLDYARIMEEVCPNAWLLNYTNPMASVTGAILHGSNVKAVGLCHSVQVCAKDLLEPFGINTDNVRARIAGINHQAWLLELEKDGVDIYPEIKAKALARTEKHGDMVRCEIMKTFGYYVTESSTHAAEYLPYFIKSRYPELMEDFRINTGMYKEWGPNREKYWKQYMQEQLENKQQTHVRTFEYASYIMEAIETNRTYEIAGNVLNTGGLIANLPREATVEVPCLVNANGITPCYVGSLPPQCAAINRTNINTQLLTIEAALTGKREHVYHAALLDPHTSAELSIADITSMVDELLEAHKEWLPVFK</sequence>
<evidence type="ECO:0000259" key="13">
    <source>
        <dbReference type="Pfam" id="PF11975"/>
    </source>
</evidence>
<feature type="site" description="Increases basicity of active site Tyr" evidence="11">
    <location>
        <position position="110"/>
    </location>
</feature>
<dbReference type="PRINTS" id="PR00732">
    <property type="entry name" value="GLHYDRLASE4"/>
</dbReference>
<name>A0A6B8RMJ8_9BACL</name>
<dbReference type="SUPFAM" id="SSF56327">
    <property type="entry name" value="LDH C-terminal domain-like"/>
    <property type="match status" value="1"/>
</dbReference>
<feature type="binding site" evidence="10">
    <location>
        <position position="169"/>
    </location>
    <ligand>
        <name>Mn(2+)</name>
        <dbReference type="ChEBI" id="CHEBI:29035"/>
    </ligand>
</feature>
<feature type="binding site" evidence="9">
    <location>
        <position position="148"/>
    </location>
    <ligand>
        <name>substrate</name>
    </ligand>
</feature>